<feature type="region of interest" description="Disordered" evidence="1">
    <location>
        <begin position="406"/>
        <end position="429"/>
    </location>
</feature>
<proteinExistence type="predicted"/>
<protein>
    <submittedName>
        <fullName evidence="2">Phospholipase-like protein</fullName>
    </submittedName>
</protein>
<gene>
    <name evidence="2" type="ORF">Tci_009558</name>
</gene>
<dbReference type="AlphaFoldDB" id="A0A6L2JLA2"/>
<name>A0A6L2JLA2_TANCI</name>
<evidence type="ECO:0000256" key="1">
    <source>
        <dbReference type="SAM" id="MobiDB-lite"/>
    </source>
</evidence>
<sequence length="429" mass="49067">MANLDQNNQNEVVLYDAKLSIRAQIAIASDIRTRLINTPSEITKDGRVIVIGLRFGTIKPSSEESCHIPFRDRVFSHIPANISIRGWDVANVFKDSLDQLSDLDAVRICLLMLLEIGFIGREPKFLIDEELLRLVEDLDSWNTFPWGSYVWNATYPQLAGALQTRRGLHLSNLATKVANYTLCGFIWAFKIWIFEVFPFARKFAVRDPGVIPRAIAWRSTCTIKKEMLHDFLVFKDGLEPLHELIPTLAESSTLWWMASRRFFDGSVDDFQPPLKKARFTSPPSLPEPHSHNATLIHPNHAERTKRCSGTSTCRHTKEERIMEKVVKMIDHRVSRIEELVEELSKDRRPPEVHTEMPKMSDLVDEMASEPSLRLEERDRVVSRVLHSLSDFSDRVYCGSDGVKVKEYQEKDKIGSKPDKNGKRGEAGKS</sequence>
<dbReference type="PANTHER" id="PTHR48449:SF1">
    <property type="entry name" value="DUF1985 DOMAIN-CONTAINING PROTEIN"/>
    <property type="match status" value="1"/>
</dbReference>
<organism evidence="2">
    <name type="scientific">Tanacetum cinerariifolium</name>
    <name type="common">Dalmatian daisy</name>
    <name type="synonym">Chrysanthemum cinerariifolium</name>
    <dbReference type="NCBI Taxonomy" id="118510"/>
    <lineage>
        <taxon>Eukaryota</taxon>
        <taxon>Viridiplantae</taxon>
        <taxon>Streptophyta</taxon>
        <taxon>Embryophyta</taxon>
        <taxon>Tracheophyta</taxon>
        <taxon>Spermatophyta</taxon>
        <taxon>Magnoliopsida</taxon>
        <taxon>eudicotyledons</taxon>
        <taxon>Gunneridae</taxon>
        <taxon>Pentapetalae</taxon>
        <taxon>asterids</taxon>
        <taxon>campanulids</taxon>
        <taxon>Asterales</taxon>
        <taxon>Asteraceae</taxon>
        <taxon>Asteroideae</taxon>
        <taxon>Anthemideae</taxon>
        <taxon>Anthemidinae</taxon>
        <taxon>Tanacetum</taxon>
    </lineage>
</organism>
<evidence type="ECO:0000313" key="2">
    <source>
        <dbReference type="EMBL" id="GEU37580.1"/>
    </source>
</evidence>
<comment type="caution">
    <text evidence="2">The sequence shown here is derived from an EMBL/GenBank/DDBJ whole genome shotgun (WGS) entry which is preliminary data.</text>
</comment>
<accession>A0A6L2JLA2</accession>
<dbReference type="EMBL" id="BKCJ010000947">
    <property type="protein sequence ID" value="GEU37580.1"/>
    <property type="molecule type" value="Genomic_DNA"/>
</dbReference>
<reference evidence="2" key="1">
    <citation type="journal article" date="2019" name="Sci. Rep.">
        <title>Draft genome of Tanacetum cinerariifolium, the natural source of mosquito coil.</title>
        <authorList>
            <person name="Yamashiro T."/>
            <person name="Shiraishi A."/>
            <person name="Satake H."/>
            <person name="Nakayama K."/>
        </authorList>
    </citation>
    <scope>NUCLEOTIDE SEQUENCE</scope>
</reference>
<dbReference type="PANTHER" id="PTHR48449">
    <property type="entry name" value="DUF1985 DOMAIN-CONTAINING PROTEIN"/>
    <property type="match status" value="1"/>
</dbReference>